<evidence type="ECO:0000313" key="7">
    <source>
        <dbReference type="EMBL" id="OXM64722.1"/>
    </source>
</evidence>
<protein>
    <submittedName>
        <fullName evidence="7">TetR family transcriptional regulator</fullName>
    </submittedName>
</protein>
<evidence type="ECO:0000256" key="5">
    <source>
        <dbReference type="SAM" id="MobiDB-lite"/>
    </source>
</evidence>
<feature type="region of interest" description="Disordered" evidence="5">
    <location>
        <begin position="1"/>
        <end position="22"/>
    </location>
</feature>
<dbReference type="InterPro" id="IPR009057">
    <property type="entry name" value="Homeodomain-like_sf"/>
</dbReference>
<dbReference type="SUPFAM" id="SSF46689">
    <property type="entry name" value="Homeodomain-like"/>
    <property type="match status" value="1"/>
</dbReference>
<evidence type="ECO:0000313" key="8">
    <source>
        <dbReference type="Proteomes" id="UP000215199"/>
    </source>
</evidence>
<keyword evidence="3" id="KW-0804">Transcription</keyword>
<dbReference type="EMBL" id="NMUL01000027">
    <property type="protein sequence ID" value="OXM64722.1"/>
    <property type="molecule type" value="Genomic_DNA"/>
</dbReference>
<dbReference type="GO" id="GO:0003700">
    <property type="term" value="F:DNA-binding transcription factor activity"/>
    <property type="evidence" value="ECO:0007669"/>
    <property type="project" value="TreeGrafter"/>
</dbReference>
<gene>
    <name evidence="7" type="ORF">CF165_26170</name>
</gene>
<dbReference type="PROSITE" id="PS50977">
    <property type="entry name" value="HTH_TETR_2"/>
    <property type="match status" value="1"/>
</dbReference>
<dbReference type="PANTHER" id="PTHR30055:SF234">
    <property type="entry name" value="HTH-TYPE TRANSCRIPTIONAL REGULATOR BETI"/>
    <property type="match status" value="1"/>
</dbReference>
<dbReference type="PRINTS" id="PR00455">
    <property type="entry name" value="HTHTETR"/>
</dbReference>
<accession>A0A229T0L8</accession>
<dbReference type="PANTHER" id="PTHR30055">
    <property type="entry name" value="HTH-TYPE TRANSCRIPTIONAL REGULATOR RUTR"/>
    <property type="match status" value="1"/>
</dbReference>
<sequence length="216" mass="23112">MWLVGPRRGSLGTGTSGPDLEASHVRTDASQNRARILDAARELYAAKGLDVTMRAVARRAGLGVATLYRHFPDREALVVAAFEHELADCDRLSEEALADPDPWRALRGVVDHVVRAPTGNWAFRAESLDEVKTGEARARAMTNITELVRRAQESGDLRADFSPSDLALLVQASDSLSATSPAAARRLVAYLLQSFSARAAPLPAPGPVSVLGADFG</sequence>
<comment type="caution">
    <text evidence="7">The sequence shown here is derived from an EMBL/GenBank/DDBJ whole genome shotgun (WGS) entry which is preliminary data.</text>
</comment>
<evidence type="ECO:0000256" key="3">
    <source>
        <dbReference type="ARBA" id="ARBA00023163"/>
    </source>
</evidence>
<proteinExistence type="predicted"/>
<evidence type="ECO:0000256" key="1">
    <source>
        <dbReference type="ARBA" id="ARBA00023015"/>
    </source>
</evidence>
<keyword evidence="1" id="KW-0805">Transcription regulation</keyword>
<dbReference type="InterPro" id="IPR001647">
    <property type="entry name" value="HTH_TetR"/>
</dbReference>
<dbReference type="Gene3D" id="1.10.357.10">
    <property type="entry name" value="Tetracycline Repressor, domain 2"/>
    <property type="match status" value="1"/>
</dbReference>
<organism evidence="7 8">
    <name type="scientific">Amycolatopsis vastitatis</name>
    <dbReference type="NCBI Taxonomy" id="1905142"/>
    <lineage>
        <taxon>Bacteria</taxon>
        <taxon>Bacillati</taxon>
        <taxon>Actinomycetota</taxon>
        <taxon>Actinomycetes</taxon>
        <taxon>Pseudonocardiales</taxon>
        <taxon>Pseudonocardiaceae</taxon>
        <taxon>Amycolatopsis</taxon>
    </lineage>
</organism>
<keyword evidence="8" id="KW-1185">Reference proteome</keyword>
<dbReference type="OrthoDB" id="9795011at2"/>
<keyword evidence="2 4" id="KW-0238">DNA-binding</keyword>
<evidence type="ECO:0000256" key="2">
    <source>
        <dbReference type="ARBA" id="ARBA00023125"/>
    </source>
</evidence>
<dbReference type="SUPFAM" id="SSF48498">
    <property type="entry name" value="Tetracyclin repressor-like, C-terminal domain"/>
    <property type="match status" value="1"/>
</dbReference>
<evidence type="ECO:0000256" key="4">
    <source>
        <dbReference type="PROSITE-ProRule" id="PRU00335"/>
    </source>
</evidence>
<dbReference type="Pfam" id="PF00440">
    <property type="entry name" value="TetR_N"/>
    <property type="match status" value="1"/>
</dbReference>
<reference evidence="8" key="1">
    <citation type="submission" date="2017-07" db="EMBL/GenBank/DDBJ databases">
        <title>Comparative genome mining reveals phylogenetic distribution patterns of secondary metabolites in Amycolatopsis.</title>
        <authorList>
            <person name="Adamek M."/>
            <person name="Alanjary M."/>
            <person name="Sales-Ortells H."/>
            <person name="Goodfellow M."/>
            <person name="Bull A.T."/>
            <person name="Kalinowski J."/>
            <person name="Ziemert N."/>
        </authorList>
    </citation>
    <scope>NUCLEOTIDE SEQUENCE [LARGE SCALE GENOMIC DNA]</scope>
    <source>
        <strain evidence="8">H5</strain>
    </source>
</reference>
<name>A0A229T0L8_9PSEU</name>
<feature type="DNA-binding region" description="H-T-H motif" evidence="4">
    <location>
        <begin position="52"/>
        <end position="71"/>
    </location>
</feature>
<dbReference type="InterPro" id="IPR050109">
    <property type="entry name" value="HTH-type_TetR-like_transc_reg"/>
</dbReference>
<dbReference type="GO" id="GO:0000976">
    <property type="term" value="F:transcription cis-regulatory region binding"/>
    <property type="evidence" value="ECO:0007669"/>
    <property type="project" value="TreeGrafter"/>
</dbReference>
<dbReference type="Proteomes" id="UP000215199">
    <property type="component" value="Unassembled WGS sequence"/>
</dbReference>
<dbReference type="InterPro" id="IPR036271">
    <property type="entry name" value="Tet_transcr_reg_TetR-rel_C_sf"/>
</dbReference>
<dbReference type="AlphaFoldDB" id="A0A229T0L8"/>
<evidence type="ECO:0000259" key="6">
    <source>
        <dbReference type="PROSITE" id="PS50977"/>
    </source>
</evidence>
<feature type="domain" description="HTH tetR-type" evidence="6">
    <location>
        <begin position="30"/>
        <end position="89"/>
    </location>
</feature>